<evidence type="ECO:0000313" key="2">
    <source>
        <dbReference type="EMBL" id="CAK0848741.1"/>
    </source>
</evidence>
<keyword evidence="3" id="KW-1185">Reference proteome</keyword>
<dbReference type="SMART" id="SM00015">
    <property type="entry name" value="IQ"/>
    <property type="match status" value="2"/>
</dbReference>
<dbReference type="Pfam" id="PF00612">
    <property type="entry name" value="IQ"/>
    <property type="match status" value="2"/>
</dbReference>
<feature type="compositionally biased region" description="Basic and acidic residues" evidence="1">
    <location>
        <begin position="86"/>
        <end position="95"/>
    </location>
</feature>
<evidence type="ECO:0000256" key="1">
    <source>
        <dbReference type="SAM" id="MobiDB-lite"/>
    </source>
</evidence>
<proteinExistence type="predicted"/>
<reference evidence="2" key="1">
    <citation type="submission" date="2023-10" db="EMBL/GenBank/DDBJ databases">
        <authorList>
            <person name="Chen Y."/>
            <person name="Shah S."/>
            <person name="Dougan E. K."/>
            <person name="Thang M."/>
            <person name="Chan C."/>
        </authorList>
    </citation>
    <scope>NUCLEOTIDE SEQUENCE [LARGE SCALE GENOMIC DNA]</scope>
</reference>
<feature type="compositionally biased region" description="Low complexity" evidence="1">
    <location>
        <begin position="250"/>
        <end position="272"/>
    </location>
</feature>
<feature type="compositionally biased region" description="Basic and acidic residues" evidence="1">
    <location>
        <begin position="548"/>
        <end position="561"/>
    </location>
</feature>
<organism evidence="2 3">
    <name type="scientific">Prorocentrum cordatum</name>
    <dbReference type="NCBI Taxonomy" id="2364126"/>
    <lineage>
        <taxon>Eukaryota</taxon>
        <taxon>Sar</taxon>
        <taxon>Alveolata</taxon>
        <taxon>Dinophyceae</taxon>
        <taxon>Prorocentrales</taxon>
        <taxon>Prorocentraceae</taxon>
        <taxon>Prorocentrum</taxon>
    </lineage>
</organism>
<evidence type="ECO:0000313" key="3">
    <source>
        <dbReference type="Proteomes" id="UP001189429"/>
    </source>
</evidence>
<dbReference type="InterPro" id="IPR000048">
    <property type="entry name" value="IQ_motif_EF-hand-BS"/>
</dbReference>
<dbReference type="EMBL" id="CAUYUJ010015005">
    <property type="protein sequence ID" value="CAK0848741.1"/>
    <property type="molecule type" value="Genomic_DNA"/>
</dbReference>
<name>A0ABN9TSU7_9DINO</name>
<protein>
    <submittedName>
        <fullName evidence="2">Uncharacterized protein</fullName>
    </submittedName>
</protein>
<dbReference type="Gene3D" id="1.20.5.190">
    <property type="match status" value="1"/>
</dbReference>
<feature type="compositionally biased region" description="Low complexity" evidence="1">
    <location>
        <begin position="202"/>
        <end position="214"/>
    </location>
</feature>
<feature type="region of interest" description="Disordered" evidence="1">
    <location>
        <begin position="545"/>
        <end position="575"/>
    </location>
</feature>
<feature type="compositionally biased region" description="Acidic residues" evidence="1">
    <location>
        <begin position="562"/>
        <end position="573"/>
    </location>
</feature>
<feature type="region of interest" description="Disordered" evidence="1">
    <location>
        <begin position="424"/>
        <end position="468"/>
    </location>
</feature>
<dbReference type="PROSITE" id="PS50096">
    <property type="entry name" value="IQ"/>
    <property type="match status" value="2"/>
</dbReference>
<sequence length="678" mass="69908">MVEVSTPRGIPDGSSATYELRAALKKQRRNSRDFGPPVARSPEEEKRQPSLEALRGSHVVMKKRASFAADHGNPQTALGAQAAAPEKVRPWERPEPGAVRKIGGPLQGAGAPAPPPPPLAGRGGLSEAVGPARRATVARGEAARLERAAVVLQDPLGASSLGRGRRSTGSAQPPQAAGAQAAGSVHLGAVAVGPLQRKPTQAPRASAAVPAVPVLGRGSTGSQAKTTSTGSTARRSAIYQRGPPLRGPPSGARSLGEAGGSASAPEAVGAASDPEASPDPSRSAGSVQEAAATRIQAALRGGRARQAVRQQEDAATRVQAVFRGSRAVRAFRQAQDAAAAGIPVCTGAEGAGTSCATASSRRVDTGPQELARRAHDCLLLAALDGRLASAMPQGRSVQELAGRARGSLLLGRLDGRLAEGLGRCRGERRRSAPRPPGGAGRAGEARGAAEAGGRSRHEAPPARGGINDPTRWLHSCCGAAGARGRAAVAGAPGPRARRGGCRRRAEAGHATDCASFWHKFGSIGFEAGAPPAAAGAVPAASFEIAPSDAERQKQEEKRQEAEDGEEDRTEECCDSNAPGHWALARRRRRGAREPRWVSAKLGKLGFIEVVVFGMVFWQTRRVAHAARRRGPGGACCRDAATPEAQCLEEELEDLRFLVSKSGSIGKSVEAAKPIEGKA</sequence>
<feature type="compositionally biased region" description="Low complexity" evidence="1">
    <location>
        <begin position="148"/>
        <end position="184"/>
    </location>
</feature>
<accession>A0ABN9TSU7</accession>
<feature type="compositionally biased region" description="Low complexity" evidence="1">
    <location>
        <begin position="226"/>
        <end position="237"/>
    </location>
</feature>
<dbReference type="Proteomes" id="UP001189429">
    <property type="component" value="Unassembled WGS sequence"/>
</dbReference>
<gene>
    <name evidence="2" type="ORF">PCOR1329_LOCUS41618</name>
</gene>
<comment type="caution">
    <text evidence="2">The sequence shown here is derived from an EMBL/GenBank/DDBJ whole genome shotgun (WGS) entry which is preliminary data.</text>
</comment>
<feature type="region of interest" description="Disordered" evidence="1">
    <location>
        <begin position="24"/>
        <end position="291"/>
    </location>
</feature>